<accession>A0A5D2JHJ5</accession>
<keyword evidence="3" id="KW-1185">Reference proteome</keyword>
<feature type="compositionally biased region" description="Basic and acidic residues" evidence="1">
    <location>
        <begin position="32"/>
        <end position="56"/>
    </location>
</feature>
<reference evidence="2 3" key="1">
    <citation type="submission" date="2019-07" db="EMBL/GenBank/DDBJ databases">
        <title>WGS assembly of Gossypium tomentosum.</title>
        <authorList>
            <person name="Chen Z.J."/>
            <person name="Sreedasyam A."/>
            <person name="Ando A."/>
            <person name="Song Q."/>
            <person name="De L."/>
            <person name="Hulse-Kemp A."/>
            <person name="Ding M."/>
            <person name="Ye W."/>
            <person name="Kirkbride R."/>
            <person name="Jenkins J."/>
            <person name="Plott C."/>
            <person name="Lovell J."/>
            <person name="Lin Y.-M."/>
            <person name="Vaughn R."/>
            <person name="Liu B."/>
            <person name="Li W."/>
            <person name="Simpson S."/>
            <person name="Scheffler B."/>
            <person name="Saski C."/>
            <person name="Grover C."/>
            <person name="Hu G."/>
            <person name="Conover J."/>
            <person name="Carlson J."/>
            <person name="Shu S."/>
            <person name="Boston L."/>
            <person name="Williams M."/>
            <person name="Peterson D."/>
            <person name="Mcgee K."/>
            <person name="Jones D."/>
            <person name="Wendel J."/>
            <person name="Stelly D."/>
            <person name="Grimwood J."/>
            <person name="Schmutz J."/>
        </authorList>
    </citation>
    <scope>NUCLEOTIDE SEQUENCE [LARGE SCALE GENOMIC DNA]</scope>
    <source>
        <strain evidence="2">7179.01</strain>
    </source>
</reference>
<evidence type="ECO:0000256" key="1">
    <source>
        <dbReference type="SAM" id="MobiDB-lite"/>
    </source>
</evidence>
<feature type="compositionally biased region" description="Polar residues" evidence="1">
    <location>
        <begin position="16"/>
        <end position="31"/>
    </location>
</feature>
<organism evidence="2 3">
    <name type="scientific">Gossypium tomentosum</name>
    <name type="common">Hawaiian cotton</name>
    <name type="synonym">Gossypium sandvicense</name>
    <dbReference type="NCBI Taxonomy" id="34277"/>
    <lineage>
        <taxon>Eukaryota</taxon>
        <taxon>Viridiplantae</taxon>
        <taxon>Streptophyta</taxon>
        <taxon>Embryophyta</taxon>
        <taxon>Tracheophyta</taxon>
        <taxon>Spermatophyta</taxon>
        <taxon>Magnoliopsida</taxon>
        <taxon>eudicotyledons</taxon>
        <taxon>Gunneridae</taxon>
        <taxon>Pentapetalae</taxon>
        <taxon>rosids</taxon>
        <taxon>malvids</taxon>
        <taxon>Malvales</taxon>
        <taxon>Malvaceae</taxon>
        <taxon>Malvoideae</taxon>
        <taxon>Gossypium</taxon>
    </lineage>
</organism>
<proteinExistence type="predicted"/>
<evidence type="ECO:0000313" key="3">
    <source>
        <dbReference type="Proteomes" id="UP000322667"/>
    </source>
</evidence>
<dbReference type="Proteomes" id="UP000322667">
    <property type="component" value="Chromosome D09"/>
</dbReference>
<dbReference type="AlphaFoldDB" id="A0A5D2JHJ5"/>
<evidence type="ECO:0000313" key="2">
    <source>
        <dbReference type="EMBL" id="TYH53915.1"/>
    </source>
</evidence>
<protein>
    <submittedName>
        <fullName evidence="2">Uncharacterized protein</fullName>
    </submittedName>
</protein>
<name>A0A5D2JHJ5_GOSTO</name>
<feature type="region of interest" description="Disordered" evidence="1">
    <location>
        <begin position="1"/>
        <end position="60"/>
    </location>
</feature>
<dbReference type="EMBL" id="CM017631">
    <property type="protein sequence ID" value="TYH53915.1"/>
    <property type="molecule type" value="Genomic_DNA"/>
</dbReference>
<sequence>MGTDAIEAGETPFDSYPSSFEKQNILSSHNQEQSKKRGEKPAKMRDKPARTREKPTRTMGETVVLFPNLKTNKIRKKLV</sequence>
<gene>
    <name evidence="2" type="ORF">ES332_D09G133000v1</name>
</gene>